<dbReference type="Proteomes" id="UP001152795">
    <property type="component" value="Unassembled WGS sequence"/>
</dbReference>
<dbReference type="EMBL" id="CACRXK020033597">
    <property type="protein sequence ID" value="CAB4043937.1"/>
    <property type="molecule type" value="Genomic_DNA"/>
</dbReference>
<dbReference type="AlphaFoldDB" id="A0A7D9M895"/>
<evidence type="ECO:0000313" key="1">
    <source>
        <dbReference type="EMBL" id="CAB4043937.1"/>
    </source>
</evidence>
<protein>
    <submittedName>
        <fullName evidence="1">Uncharacterized protein</fullName>
    </submittedName>
</protein>
<proteinExistence type="predicted"/>
<gene>
    <name evidence="1" type="ORF">PACLA_8A027033</name>
</gene>
<keyword evidence="2" id="KW-1185">Reference proteome</keyword>
<organism evidence="1 2">
    <name type="scientific">Paramuricea clavata</name>
    <name type="common">Red gorgonian</name>
    <name type="synonym">Violescent sea-whip</name>
    <dbReference type="NCBI Taxonomy" id="317549"/>
    <lineage>
        <taxon>Eukaryota</taxon>
        <taxon>Metazoa</taxon>
        <taxon>Cnidaria</taxon>
        <taxon>Anthozoa</taxon>
        <taxon>Octocorallia</taxon>
        <taxon>Malacalcyonacea</taxon>
        <taxon>Plexauridae</taxon>
        <taxon>Paramuricea</taxon>
    </lineage>
</organism>
<comment type="caution">
    <text evidence="1">The sequence shown here is derived from an EMBL/GenBank/DDBJ whole genome shotgun (WGS) entry which is preliminary data.</text>
</comment>
<sequence>MKRNVQRMKLKYLSLAKQKIGLLKRHQHWCSISVYFGRTPGTTGARAVNNVCQSNRTGASCRTRVTKHLSKEFNSLSEAEEALQIDYVGGNNFGRGGIFNTASSTPHHLTMVDEPLSPVFQSSPT</sequence>
<accession>A0A7D9M895</accession>
<evidence type="ECO:0000313" key="2">
    <source>
        <dbReference type="Proteomes" id="UP001152795"/>
    </source>
</evidence>
<reference evidence="1" key="1">
    <citation type="submission" date="2020-04" db="EMBL/GenBank/DDBJ databases">
        <authorList>
            <person name="Alioto T."/>
            <person name="Alioto T."/>
            <person name="Gomez Garrido J."/>
        </authorList>
    </citation>
    <scope>NUCLEOTIDE SEQUENCE</scope>
    <source>
        <strain evidence="1">A484AB</strain>
    </source>
</reference>
<feature type="non-terminal residue" evidence="1">
    <location>
        <position position="125"/>
    </location>
</feature>
<name>A0A7D9M895_PARCT</name>